<evidence type="ECO:0000313" key="1">
    <source>
        <dbReference type="EMBL" id="KAH7856933.1"/>
    </source>
</evidence>
<protein>
    <submittedName>
        <fullName evidence="1">Uncharacterized protein</fullName>
    </submittedName>
</protein>
<evidence type="ECO:0000313" key="2">
    <source>
        <dbReference type="Proteomes" id="UP000828048"/>
    </source>
</evidence>
<keyword evidence="2" id="KW-1185">Reference proteome</keyword>
<comment type="caution">
    <text evidence="1">The sequence shown here is derived from an EMBL/GenBank/DDBJ whole genome shotgun (WGS) entry which is preliminary data.</text>
</comment>
<gene>
    <name evidence="1" type="ORF">Vadar_007097</name>
</gene>
<reference evidence="1 2" key="1">
    <citation type="journal article" date="2021" name="Hortic Res">
        <title>High-quality reference genome and annotation aids understanding of berry development for evergreen blueberry (Vaccinium darrowii).</title>
        <authorList>
            <person name="Yu J."/>
            <person name="Hulse-Kemp A.M."/>
            <person name="Babiker E."/>
            <person name="Staton M."/>
        </authorList>
    </citation>
    <scope>NUCLEOTIDE SEQUENCE [LARGE SCALE GENOMIC DNA]</scope>
    <source>
        <strain evidence="2">cv. NJ 8807/NJ 8810</strain>
        <tissue evidence="1">Young leaf</tissue>
    </source>
</reference>
<organism evidence="1 2">
    <name type="scientific">Vaccinium darrowii</name>
    <dbReference type="NCBI Taxonomy" id="229202"/>
    <lineage>
        <taxon>Eukaryota</taxon>
        <taxon>Viridiplantae</taxon>
        <taxon>Streptophyta</taxon>
        <taxon>Embryophyta</taxon>
        <taxon>Tracheophyta</taxon>
        <taxon>Spermatophyta</taxon>
        <taxon>Magnoliopsida</taxon>
        <taxon>eudicotyledons</taxon>
        <taxon>Gunneridae</taxon>
        <taxon>Pentapetalae</taxon>
        <taxon>asterids</taxon>
        <taxon>Ericales</taxon>
        <taxon>Ericaceae</taxon>
        <taxon>Vaccinioideae</taxon>
        <taxon>Vaccinieae</taxon>
        <taxon>Vaccinium</taxon>
    </lineage>
</organism>
<dbReference type="EMBL" id="CM037153">
    <property type="protein sequence ID" value="KAH7856933.1"/>
    <property type="molecule type" value="Genomic_DNA"/>
</dbReference>
<accession>A0ACB7YTQ9</accession>
<name>A0ACB7YTQ9_9ERIC</name>
<sequence length="241" mass="26370">MSSSRFGSLLYLISFTLLLQIALGTNPLFHFCSSSGNFTTYGPYEANLNKLTSYLYLTAPPTGFGFGSVGPNQFEANGLALCRGDINSTECQSCIAEAGSAIRSLCPNDKGAIIWYDECQLKYSNIDFFGKIDNQIKFYLLNTQNASDRIYFNGKTKELLRKLAEEASCTPKLYATGELEIAGPMKLYGLVQCTRDLSSIDCKKCIVEAISELPSCCDGKLGGRVVGGSCNVRYEIYPFVA</sequence>
<dbReference type="Proteomes" id="UP000828048">
    <property type="component" value="Chromosome 3"/>
</dbReference>
<proteinExistence type="predicted"/>